<dbReference type="InterPro" id="IPR007203">
    <property type="entry name" value="ORMDL"/>
</dbReference>
<evidence type="ECO:0000313" key="9">
    <source>
        <dbReference type="Proteomes" id="UP000014760"/>
    </source>
</evidence>
<dbReference type="EMBL" id="AMQN01008600">
    <property type="status" value="NOT_ANNOTATED_CDS"/>
    <property type="molecule type" value="Genomic_DNA"/>
</dbReference>
<dbReference type="EMBL" id="KB303545">
    <property type="protein sequence ID" value="ELU03010.1"/>
    <property type="molecule type" value="Genomic_DNA"/>
</dbReference>
<organism evidence="7">
    <name type="scientific">Capitella teleta</name>
    <name type="common">Polychaete worm</name>
    <dbReference type="NCBI Taxonomy" id="283909"/>
    <lineage>
        <taxon>Eukaryota</taxon>
        <taxon>Metazoa</taxon>
        <taxon>Spiralia</taxon>
        <taxon>Lophotrochozoa</taxon>
        <taxon>Annelida</taxon>
        <taxon>Polychaeta</taxon>
        <taxon>Sedentaria</taxon>
        <taxon>Scolecida</taxon>
        <taxon>Capitellidae</taxon>
        <taxon>Capitella</taxon>
    </lineage>
</organism>
<feature type="transmembrane region" description="Helical" evidence="6">
    <location>
        <begin position="21"/>
        <end position="40"/>
    </location>
</feature>
<dbReference type="FunCoup" id="R7U9I9">
    <property type="interactions" value="964"/>
</dbReference>
<keyword evidence="4 6" id="KW-1133">Transmembrane helix</keyword>
<evidence type="ECO:0000256" key="2">
    <source>
        <dbReference type="ARBA" id="ARBA00007649"/>
    </source>
</evidence>
<sequence>MNVGVVPNGPNPNATYFNSKGMWLTYVMVVAFIHYIILSLPWLTVAWAWTVTNIIHNAVMYLILHLSKGTPFETADQGQSRFRTVWEQLDYGVQYSPTKKFLTVVPIVLFFLASFYTQSAALHFGINTVSLLTVILPKLPMFHGVRIFGINKY</sequence>
<dbReference type="GO" id="GO:0005789">
    <property type="term" value="C:endoplasmic reticulum membrane"/>
    <property type="evidence" value="ECO:0007669"/>
    <property type="project" value="InterPro"/>
</dbReference>
<dbReference type="GO" id="GO:2000303">
    <property type="term" value="P:regulation of ceramide biosynthetic process"/>
    <property type="evidence" value="ECO:0007669"/>
    <property type="project" value="UniProtKB-ARBA"/>
</dbReference>
<proteinExistence type="inferred from homology"/>
<keyword evidence="3 6" id="KW-0812">Transmembrane</keyword>
<evidence type="ECO:0000256" key="6">
    <source>
        <dbReference type="SAM" id="Phobius"/>
    </source>
</evidence>
<name>R7U9I9_CAPTE</name>
<evidence type="ECO:0000256" key="4">
    <source>
        <dbReference type="ARBA" id="ARBA00022989"/>
    </source>
</evidence>
<comment type="subcellular location">
    <subcellularLocation>
        <location evidence="1">Membrane</location>
        <topology evidence="1">Multi-pass membrane protein</topology>
    </subcellularLocation>
</comment>
<dbReference type="PANTHER" id="PTHR12665">
    <property type="entry name" value="ORMDL PROTEINS"/>
    <property type="match status" value="1"/>
</dbReference>
<keyword evidence="5 6" id="KW-0472">Membrane</keyword>
<gene>
    <name evidence="7" type="ORF">CAPTEDRAFT_118391</name>
</gene>
<evidence type="ECO:0008006" key="10">
    <source>
        <dbReference type="Google" id="ProtNLM"/>
    </source>
</evidence>
<dbReference type="OMA" id="STHYTHF"/>
<evidence type="ECO:0000313" key="7">
    <source>
        <dbReference type="EMBL" id="ELU03010.1"/>
    </source>
</evidence>
<dbReference type="Pfam" id="PF04061">
    <property type="entry name" value="ORMDL"/>
    <property type="match status" value="1"/>
</dbReference>
<evidence type="ECO:0000256" key="5">
    <source>
        <dbReference type="ARBA" id="ARBA00023136"/>
    </source>
</evidence>
<dbReference type="STRING" id="283909.R7U9I9"/>
<reference evidence="8" key="3">
    <citation type="submission" date="2015-06" db="UniProtKB">
        <authorList>
            <consortium name="EnsemblMetazoa"/>
        </authorList>
    </citation>
    <scope>IDENTIFICATION</scope>
</reference>
<dbReference type="EnsemblMetazoa" id="CapteT118391">
    <property type="protein sequence ID" value="CapteP118391"/>
    <property type="gene ID" value="CapteG118391"/>
</dbReference>
<evidence type="ECO:0000256" key="3">
    <source>
        <dbReference type="ARBA" id="ARBA00022692"/>
    </source>
</evidence>
<evidence type="ECO:0000313" key="8">
    <source>
        <dbReference type="EnsemblMetazoa" id="CapteP118391"/>
    </source>
</evidence>
<protein>
    <recommendedName>
        <fullName evidence="10">ORM1-like protein</fullName>
    </recommendedName>
</protein>
<dbReference type="Proteomes" id="UP000014760">
    <property type="component" value="Unassembled WGS sequence"/>
</dbReference>
<feature type="transmembrane region" description="Helical" evidence="6">
    <location>
        <begin position="124"/>
        <end position="142"/>
    </location>
</feature>
<reference evidence="7 9" key="2">
    <citation type="journal article" date="2013" name="Nature">
        <title>Insights into bilaterian evolution from three spiralian genomes.</title>
        <authorList>
            <person name="Simakov O."/>
            <person name="Marletaz F."/>
            <person name="Cho S.J."/>
            <person name="Edsinger-Gonzales E."/>
            <person name="Havlak P."/>
            <person name="Hellsten U."/>
            <person name="Kuo D.H."/>
            <person name="Larsson T."/>
            <person name="Lv J."/>
            <person name="Arendt D."/>
            <person name="Savage R."/>
            <person name="Osoegawa K."/>
            <person name="de Jong P."/>
            <person name="Grimwood J."/>
            <person name="Chapman J.A."/>
            <person name="Shapiro H."/>
            <person name="Aerts A."/>
            <person name="Otillar R.P."/>
            <person name="Terry A.Y."/>
            <person name="Boore J.L."/>
            <person name="Grigoriev I.V."/>
            <person name="Lindberg D.R."/>
            <person name="Seaver E.C."/>
            <person name="Weisblat D.A."/>
            <person name="Putnam N.H."/>
            <person name="Rokhsar D.S."/>
        </authorList>
    </citation>
    <scope>NUCLEOTIDE SEQUENCE</scope>
    <source>
        <strain evidence="7 9">I ESC-2004</strain>
    </source>
</reference>
<reference evidence="9" key="1">
    <citation type="submission" date="2012-12" db="EMBL/GenBank/DDBJ databases">
        <authorList>
            <person name="Hellsten U."/>
            <person name="Grimwood J."/>
            <person name="Chapman J.A."/>
            <person name="Shapiro H."/>
            <person name="Aerts A."/>
            <person name="Otillar R.P."/>
            <person name="Terry A.Y."/>
            <person name="Boore J.L."/>
            <person name="Simakov O."/>
            <person name="Marletaz F."/>
            <person name="Cho S.-J."/>
            <person name="Edsinger-Gonzales E."/>
            <person name="Havlak P."/>
            <person name="Kuo D.-H."/>
            <person name="Larsson T."/>
            <person name="Lv J."/>
            <person name="Arendt D."/>
            <person name="Savage R."/>
            <person name="Osoegawa K."/>
            <person name="de Jong P."/>
            <person name="Lindberg D.R."/>
            <person name="Seaver E.C."/>
            <person name="Weisblat D.A."/>
            <person name="Putnam N.H."/>
            <person name="Grigoriev I.V."/>
            <person name="Rokhsar D.S."/>
        </authorList>
    </citation>
    <scope>NUCLEOTIDE SEQUENCE</scope>
    <source>
        <strain evidence="9">I ESC-2004</strain>
    </source>
</reference>
<keyword evidence="9" id="KW-1185">Reference proteome</keyword>
<dbReference type="PIRSF" id="PIRSF018147">
    <property type="entry name" value="ORMDL"/>
    <property type="match status" value="1"/>
</dbReference>
<comment type="similarity">
    <text evidence="2">Belongs to the ORM family.</text>
</comment>
<feature type="transmembrane region" description="Helical" evidence="6">
    <location>
        <begin position="101"/>
        <end position="118"/>
    </location>
</feature>
<dbReference type="AlphaFoldDB" id="R7U9I9"/>
<evidence type="ECO:0000256" key="1">
    <source>
        <dbReference type="ARBA" id="ARBA00004141"/>
    </source>
</evidence>
<accession>R7U9I9</accession>
<dbReference type="HOGENOM" id="CLU_072117_3_0_1"/>
<dbReference type="OrthoDB" id="1932233at2759"/>